<dbReference type="GO" id="GO:0000155">
    <property type="term" value="F:phosphorelay sensor kinase activity"/>
    <property type="evidence" value="ECO:0007669"/>
    <property type="project" value="InterPro"/>
</dbReference>
<dbReference type="SUPFAM" id="SSF55874">
    <property type="entry name" value="ATPase domain of HSP90 chaperone/DNA topoisomerase II/histidine kinase"/>
    <property type="match status" value="1"/>
</dbReference>
<evidence type="ECO:0000259" key="6">
    <source>
        <dbReference type="PROSITE" id="PS50109"/>
    </source>
</evidence>
<dbReference type="PANTHER" id="PTHR43304:SF1">
    <property type="entry name" value="PAC DOMAIN-CONTAINING PROTEIN"/>
    <property type="match status" value="1"/>
</dbReference>
<dbReference type="CDD" id="cd00075">
    <property type="entry name" value="HATPase"/>
    <property type="match status" value="1"/>
</dbReference>
<dbReference type="InterPro" id="IPR035965">
    <property type="entry name" value="PAS-like_dom_sf"/>
</dbReference>
<evidence type="ECO:0000256" key="1">
    <source>
        <dbReference type="ARBA" id="ARBA00000085"/>
    </source>
</evidence>
<dbReference type="EC" id="2.7.13.3" evidence="2"/>
<dbReference type="EMBL" id="CP019154">
    <property type="protein sequence ID" value="AUG47092.1"/>
    <property type="molecule type" value="Genomic_DNA"/>
</dbReference>
<dbReference type="Pfam" id="PF08448">
    <property type="entry name" value="PAS_4"/>
    <property type="match status" value="2"/>
</dbReference>
<dbReference type="PANTHER" id="PTHR43304">
    <property type="entry name" value="PHYTOCHROME-LIKE PROTEIN CPH1"/>
    <property type="match status" value="1"/>
</dbReference>
<evidence type="ECO:0000259" key="7">
    <source>
        <dbReference type="PROSITE" id="PS50112"/>
    </source>
</evidence>
<dbReference type="InterPro" id="IPR036097">
    <property type="entry name" value="HisK_dim/P_sf"/>
</dbReference>
<feature type="domain" description="Histidine kinase" evidence="6">
    <location>
        <begin position="424"/>
        <end position="637"/>
    </location>
</feature>
<comment type="catalytic activity">
    <reaction evidence="1">
        <text>ATP + protein L-histidine = ADP + protein N-phospho-L-histidine.</text>
        <dbReference type="EC" id="2.7.13.3"/>
    </reaction>
</comment>
<dbReference type="SUPFAM" id="SSF47384">
    <property type="entry name" value="Homodimeric domain of signal transducing histidine kinase"/>
    <property type="match status" value="1"/>
</dbReference>
<dbReference type="PROSITE" id="PS50109">
    <property type="entry name" value="HIS_KIN"/>
    <property type="match status" value="1"/>
</dbReference>
<dbReference type="InterPro" id="IPR000700">
    <property type="entry name" value="PAS-assoc_C"/>
</dbReference>
<dbReference type="Gene3D" id="1.10.287.130">
    <property type="match status" value="1"/>
</dbReference>
<dbReference type="InterPro" id="IPR003661">
    <property type="entry name" value="HisK_dim/P_dom"/>
</dbReference>
<dbReference type="FunFam" id="3.30.565.10:FF:000006">
    <property type="entry name" value="Sensor histidine kinase WalK"/>
    <property type="match status" value="1"/>
</dbReference>
<evidence type="ECO:0000256" key="2">
    <source>
        <dbReference type="ARBA" id="ARBA00012438"/>
    </source>
</evidence>
<dbReference type="Pfam" id="PF13185">
    <property type="entry name" value="GAF_2"/>
    <property type="match status" value="1"/>
</dbReference>
<dbReference type="InterPro" id="IPR036890">
    <property type="entry name" value="HATPase_C_sf"/>
</dbReference>
<evidence type="ECO:0000256" key="5">
    <source>
        <dbReference type="ARBA" id="ARBA00022777"/>
    </source>
</evidence>
<dbReference type="PROSITE" id="PS50112">
    <property type="entry name" value="PAS"/>
    <property type="match status" value="2"/>
</dbReference>
<evidence type="ECO:0000256" key="4">
    <source>
        <dbReference type="ARBA" id="ARBA00022679"/>
    </source>
</evidence>
<accession>A0A2H4ZXA7</accession>
<protein>
    <recommendedName>
        <fullName evidence="2">histidine kinase</fullName>
        <ecNumber evidence="2">2.7.13.3</ecNumber>
    </recommendedName>
</protein>
<dbReference type="SUPFAM" id="SSF55785">
    <property type="entry name" value="PYP-like sensor domain (PAS domain)"/>
    <property type="match status" value="2"/>
</dbReference>
<evidence type="ECO:0000313" key="10">
    <source>
        <dbReference type="Proteomes" id="UP000242917"/>
    </source>
</evidence>
<dbReference type="Proteomes" id="UP000242917">
    <property type="component" value="Chromosome I"/>
</dbReference>
<dbReference type="SUPFAM" id="SSF55781">
    <property type="entry name" value="GAF domain-like"/>
    <property type="match status" value="1"/>
</dbReference>
<dbReference type="Gene3D" id="3.30.450.40">
    <property type="match status" value="1"/>
</dbReference>
<dbReference type="SMART" id="SM00091">
    <property type="entry name" value="PAS"/>
    <property type="match status" value="2"/>
</dbReference>
<evidence type="ECO:0000313" key="9">
    <source>
        <dbReference type="EMBL" id="AUG47092.1"/>
    </source>
</evidence>
<dbReference type="OrthoDB" id="106630at2157"/>
<dbReference type="CDD" id="cd00130">
    <property type="entry name" value="PAS"/>
    <property type="match status" value="1"/>
</dbReference>
<dbReference type="InterPro" id="IPR013656">
    <property type="entry name" value="PAS_4"/>
</dbReference>
<dbReference type="InterPro" id="IPR003018">
    <property type="entry name" value="GAF"/>
</dbReference>
<dbReference type="InterPro" id="IPR052162">
    <property type="entry name" value="Sensor_kinase/Photoreceptor"/>
</dbReference>
<dbReference type="Pfam" id="PF00512">
    <property type="entry name" value="HisKA"/>
    <property type="match status" value="1"/>
</dbReference>
<keyword evidence="10" id="KW-1185">Reference proteome</keyword>
<dbReference type="Gene3D" id="3.30.565.10">
    <property type="entry name" value="Histidine kinase-like ATPase, C-terminal domain"/>
    <property type="match status" value="1"/>
</dbReference>
<keyword evidence="5 9" id="KW-0418">Kinase</keyword>
<dbReference type="KEGG" id="hta:BVU17_05960"/>
<proteinExistence type="predicted"/>
<dbReference type="InterPro" id="IPR003594">
    <property type="entry name" value="HATPase_dom"/>
</dbReference>
<feature type="domain" description="PAS" evidence="7">
    <location>
        <begin position="131"/>
        <end position="175"/>
    </location>
</feature>
<dbReference type="InterPro" id="IPR005467">
    <property type="entry name" value="His_kinase_dom"/>
</dbReference>
<dbReference type="Pfam" id="PF02518">
    <property type="entry name" value="HATPase_c"/>
    <property type="match status" value="1"/>
</dbReference>
<feature type="domain" description="PAS" evidence="7">
    <location>
        <begin position="6"/>
        <end position="60"/>
    </location>
</feature>
<dbReference type="InterPro" id="IPR000014">
    <property type="entry name" value="PAS"/>
</dbReference>
<organism evidence="9 10">
    <name type="scientific">Haloarcula taiwanensis</name>
    <dbReference type="NCBI Taxonomy" id="1932004"/>
    <lineage>
        <taxon>Archaea</taxon>
        <taxon>Methanobacteriati</taxon>
        <taxon>Methanobacteriota</taxon>
        <taxon>Stenosarchaea group</taxon>
        <taxon>Halobacteria</taxon>
        <taxon>Halobacteriales</taxon>
        <taxon>Haloarculaceae</taxon>
        <taxon>Haloarcula</taxon>
    </lineage>
</organism>
<name>A0A2H4ZXA7_9EURY</name>
<gene>
    <name evidence="9" type="ORF">BVU17_05960</name>
</gene>
<dbReference type="NCBIfam" id="TIGR00229">
    <property type="entry name" value="sensory_box"/>
    <property type="match status" value="2"/>
</dbReference>
<dbReference type="InterPro" id="IPR029016">
    <property type="entry name" value="GAF-like_dom_sf"/>
</dbReference>
<dbReference type="SMART" id="SM00387">
    <property type="entry name" value="HATPase_c"/>
    <property type="match status" value="1"/>
</dbReference>
<dbReference type="SMART" id="SM00388">
    <property type="entry name" value="HisKA"/>
    <property type="match status" value="1"/>
</dbReference>
<dbReference type="PROSITE" id="PS50113">
    <property type="entry name" value="PAC"/>
    <property type="match status" value="1"/>
</dbReference>
<dbReference type="InterPro" id="IPR004358">
    <property type="entry name" value="Sig_transdc_His_kin-like_C"/>
</dbReference>
<evidence type="ECO:0000256" key="3">
    <source>
        <dbReference type="ARBA" id="ARBA00022553"/>
    </source>
</evidence>
<keyword evidence="3" id="KW-0597">Phosphoprotein</keyword>
<dbReference type="Gene3D" id="3.30.450.20">
    <property type="entry name" value="PAS domain"/>
    <property type="match status" value="2"/>
</dbReference>
<feature type="domain" description="PAC" evidence="8">
    <location>
        <begin position="197"/>
        <end position="248"/>
    </location>
</feature>
<keyword evidence="4" id="KW-0808">Transferase</keyword>
<sequence>MASTEDTTLFRDVFEVNPDPIMIHDADTGTVVRANEAAGALLGCPPADVVGMHVGEFSPPGFSTADANALIAEAATSGSTQVEWTTEGPDGESRRVEVSLERAVIDDVTRVVAFIHDVTEIRRQERKHTERSQQLQTLIENLPVVVFTLDSDGVFTYSAGKGLAELGLEPGELEGVSVFEAYGQYPDIVAAVEQALDGEEVRVTQKVDGLVFETWYRPVFGDDGELTQVVSVARDITDLKQREARIETLSEATNELLYTRTEQAVADTVTQIAQRIIDQPLAAMWSYDSDDDTLYPIGATDEAVDFAAVEAASDLPPMGPESDENRLFHDGSPTVVEDYQALSNPSSPQASLRTVLFLPLEDYGMLCIGSPTVESFDSHDRFLLDILASTGAAALDRVERETRLKSKQTELERSNEALQQFAYIASHDLQEPLRMVSSYVDLLDSEYGDELDDEAAEYMAFAIDGARRMQEMVNALLRYSRVETTSSEFEETDPDAVIDRTLDALQMRIEEVDATITVGALPPVEADPNQVGQVFQNLLENAIEYAVEAGMEPRIEVSADRDDDDVVFTVSDNGPGIPAADREEVFDIFHRAGAHDTEGTGIGLAVCQRIVLRHDGRIWVEPSDDGATFKFTLPAVTEVCGDD</sequence>
<evidence type="ECO:0000259" key="8">
    <source>
        <dbReference type="PROSITE" id="PS50113"/>
    </source>
</evidence>
<dbReference type="CDD" id="cd00082">
    <property type="entry name" value="HisKA"/>
    <property type="match status" value="1"/>
</dbReference>
<dbReference type="PRINTS" id="PR00344">
    <property type="entry name" value="BCTRLSENSOR"/>
</dbReference>
<dbReference type="AlphaFoldDB" id="A0A2H4ZXA7"/>
<reference evidence="9 10" key="1">
    <citation type="submission" date="2017-01" db="EMBL/GenBank/DDBJ databases">
        <title>A Red Light-Sensitive Sensory Rhodopsin I From Haloarcula taiwanensis, A New Haloarchaeon Isolated From Taiwan.</title>
        <authorList>
            <person name="Yang C.-S."/>
            <person name="Han Y.-A."/>
            <person name="Chen P.-C."/>
            <person name="Ng W.V."/>
            <person name="Chen T.-W."/>
        </authorList>
    </citation>
    <scope>NUCLEOTIDE SEQUENCE [LARGE SCALE GENOMIC DNA]</scope>
    <source>
        <strain evidence="9 10">Taiwanensis</strain>
    </source>
</reference>